<dbReference type="AlphaFoldDB" id="A0A7D9E240"/>
<feature type="binding site" evidence="1">
    <location>
        <position position="156"/>
    </location>
    <ligand>
        <name>Zn(2+)</name>
        <dbReference type="ChEBI" id="CHEBI:29105"/>
        <note>catalytic</note>
    </ligand>
</feature>
<dbReference type="PANTHER" id="PTHR10127">
    <property type="entry name" value="DISCOIDIN, CUB, EGF, LAMININ , AND ZINC METALLOPROTEASE DOMAIN CONTAINING"/>
    <property type="match status" value="1"/>
</dbReference>
<keyword evidence="1 2" id="KW-0645">Protease</keyword>
<dbReference type="GO" id="GO:0008270">
    <property type="term" value="F:zinc ion binding"/>
    <property type="evidence" value="ECO:0007669"/>
    <property type="project" value="UniProtKB-UniRule"/>
</dbReference>
<dbReference type="InterPro" id="IPR034035">
    <property type="entry name" value="Astacin-like_dom"/>
</dbReference>
<name>A0A7D9E240_PARCT</name>
<gene>
    <name evidence="3" type="ORF">PACLA_8A032625</name>
</gene>
<dbReference type="OrthoDB" id="291007at2759"/>
<accession>A0A7D9E240</accession>
<comment type="caution">
    <text evidence="1">Lacks conserved residue(s) required for the propagation of feature annotation.</text>
</comment>
<feature type="active site" evidence="1">
    <location>
        <position position="147"/>
    </location>
</feature>
<dbReference type="PRINTS" id="PR00480">
    <property type="entry name" value="ASTACIN"/>
</dbReference>
<feature type="chain" id="PRO_5040558231" description="Metalloendopeptidase" evidence="2">
    <location>
        <begin position="18"/>
        <end position="275"/>
    </location>
</feature>
<evidence type="ECO:0000313" key="3">
    <source>
        <dbReference type="EMBL" id="CAB3998733.1"/>
    </source>
</evidence>
<dbReference type="Proteomes" id="UP001152795">
    <property type="component" value="Unassembled WGS sequence"/>
</dbReference>
<dbReference type="GO" id="GO:0006508">
    <property type="term" value="P:proteolysis"/>
    <property type="evidence" value="ECO:0007669"/>
    <property type="project" value="UniProtKB-KW"/>
</dbReference>
<organism evidence="3 4">
    <name type="scientific">Paramuricea clavata</name>
    <name type="common">Red gorgonian</name>
    <name type="synonym">Violescent sea-whip</name>
    <dbReference type="NCBI Taxonomy" id="317549"/>
    <lineage>
        <taxon>Eukaryota</taxon>
        <taxon>Metazoa</taxon>
        <taxon>Cnidaria</taxon>
        <taxon>Anthozoa</taxon>
        <taxon>Octocorallia</taxon>
        <taxon>Malacalcyonacea</taxon>
        <taxon>Plexauridae</taxon>
        <taxon>Paramuricea</taxon>
    </lineage>
</organism>
<keyword evidence="1 2" id="KW-0482">Metalloprotease</keyword>
<keyword evidence="2" id="KW-0732">Signal</keyword>
<feature type="non-terminal residue" evidence="3">
    <location>
        <position position="275"/>
    </location>
</feature>
<dbReference type="InterPro" id="IPR006026">
    <property type="entry name" value="Peptidase_Metallo"/>
</dbReference>
<feature type="binding site" evidence="1">
    <location>
        <position position="146"/>
    </location>
    <ligand>
        <name>Zn(2+)</name>
        <dbReference type="ChEBI" id="CHEBI:29105"/>
        <note>catalytic</note>
    </ligand>
</feature>
<feature type="binding site" evidence="1">
    <location>
        <position position="150"/>
    </location>
    <ligand>
        <name>Zn(2+)</name>
        <dbReference type="ChEBI" id="CHEBI:29105"/>
        <note>catalytic</note>
    </ligand>
</feature>
<dbReference type="EC" id="3.4.24.-" evidence="2"/>
<protein>
    <recommendedName>
        <fullName evidence="2">Metalloendopeptidase</fullName>
        <ecNumber evidence="2">3.4.24.-</ecNumber>
    </recommendedName>
</protein>
<reference evidence="3" key="1">
    <citation type="submission" date="2020-04" db="EMBL/GenBank/DDBJ databases">
        <authorList>
            <person name="Alioto T."/>
            <person name="Alioto T."/>
            <person name="Gomez Garrido J."/>
        </authorList>
    </citation>
    <scope>NUCLEOTIDE SEQUENCE</scope>
    <source>
        <strain evidence="3">A484AB</strain>
    </source>
</reference>
<keyword evidence="1 2" id="KW-0378">Hydrolase</keyword>
<dbReference type="EMBL" id="CACRXK020003425">
    <property type="protein sequence ID" value="CAB3998733.1"/>
    <property type="molecule type" value="Genomic_DNA"/>
</dbReference>
<keyword evidence="1 2" id="KW-0479">Metal-binding</keyword>
<dbReference type="Pfam" id="PF01400">
    <property type="entry name" value="Astacin"/>
    <property type="match status" value="1"/>
</dbReference>
<evidence type="ECO:0000256" key="2">
    <source>
        <dbReference type="RuleBase" id="RU361183"/>
    </source>
</evidence>
<dbReference type="Gene3D" id="3.40.390.10">
    <property type="entry name" value="Collagenase (Catalytic Domain)"/>
    <property type="match status" value="1"/>
</dbReference>
<dbReference type="InterPro" id="IPR001506">
    <property type="entry name" value="Peptidase_M12A"/>
</dbReference>
<dbReference type="SMART" id="SM00235">
    <property type="entry name" value="ZnMc"/>
    <property type="match status" value="1"/>
</dbReference>
<keyword evidence="4" id="KW-1185">Reference proteome</keyword>
<dbReference type="CDD" id="cd04280">
    <property type="entry name" value="ZnMc_astacin_like"/>
    <property type="match status" value="1"/>
</dbReference>
<dbReference type="PANTHER" id="PTHR10127:SF901">
    <property type="entry name" value="METALLOENDOPEPTIDASE"/>
    <property type="match status" value="1"/>
</dbReference>
<keyword evidence="1 2" id="KW-0862">Zinc</keyword>
<comment type="caution">
    <text evidence="3">The sequence shown here is derived from an EMBL/GenBank/DDBJ whole genome shotgun (WGS) entry which is preliminary data.</text>
</comment>
<proteinExistence type="predicted"/>
<comment type="cofactor">
    <cofactor evidence="1 2">
        <name>Zn(2+)</name>
        <dbReference type="ChEBI" id="CHEBI:29105"/>
    </cofactor>
    <text evidence="1 2">Binds 1 zinc ion per subunit.</text>
</comment>
<dbReference type="PROSITE" id="PS51864">
    <property type="entry name" value="ASTACIN"/>
    <property type="match status" value="1"/>
</dbReference>
<evidence type="ECO:0000256" key="1">
    <source>
        <dbReference type="PROSITE-ProRule" id="PRU01211"/>
    </source>
</evidence>
<dbReference type="SUPFAM" id="SSF55486">
    <property type="entry name" value="Metalloproteases ('zincins'), catalytic domain"/>
    <property type="match status" value="1"/>
</dbReference>
<evidence type="ECO:0000313" key="4">
    <source>
        <dbReference type="Proteomes" id="UP001152795"/>
    </source>
</evidence>
<feature type="signal peptide" evidence="2">
    <location>
        <begin position="1"/>
        <end position="17"/>
    </location>
</feature>
<dbReference type="InterPro" id="IPR024079">
    <property type="entry name" value="MetalloPept_cat_dom_sf"/>
</dbReference>
<dbReference type="GO" id="GO:0004222">
    <property type="term" value="F:metalloendopeptidase activity"/>
    <property type="evidence" value="ECO:0007669"/>
    <property type="project" value="UniProtKB-UniRule"/>
</dbReference>
<sequence length="275" mass="32030">MLLKIILLLAVCHRSQSEEDYTQPELIEGDIVLDESTAFALVDIKNPAKRRKREIPQNTIKVWNDAVIPYVISDDIGLTGRKIIRKAFRNFARRTCVTFIPKKDYHTDYVKFITARKGCYSSIGRKGGKQIVSLGNGCLDRGRAIHEIMHTLGFFHEHSRFDRDKYIKVLWWNIQEGMKRNFRSYSHYPADSLNEPYDLFSIMHYDNKAFSSNGQDTMQSRRNPYLRFGKLRSLSRVDIKQLTKLYSCPSHASRHSGLCYNRFSRCNSYAARTDL</sequence>